<organism evidence="2 3">
    <name type="scientific">Sphaerobolus stellatus (strain SS14)</name>
    <dbReference type="NCBI Taxonomy" id="990650"/>
    <lineage>
        <taxon>Eukaryota</taxon>
        <taxon>Fungi</taxon>
        <taxon>Dikarya</taxon>
        <taxon>Basidiomycota</taxon>
        <taxon>Agaricomycotina</taxon>
        <taxon>Agaricomycetes</taxon>
        <taxon>Phallomycetidae</taxon>
        <taxon>Geastrales</taxon>
        <taxon>Sphaerobolaceae</taxon>
        <taxon>Sphaerobolus</taxon>
    </lineage>
</organism>
<evidence type="ECO:0000313" key="3">
    <source>
        <dbReference type="Proteomes" id="UP000054279"/>
    </source>
</evidence>
<sequence>MLDTQDPSLRICPDFMSDEFADDRRDLTSAECTEAAAARLLERVWKVNHRNEVARWQQRREEEGIRVAEAMRLQAEQQVESRKAAELDAEEARKEERKKNRTKYLHIDPLRGPPTEALEIIAPYAQCKLDKGSYVEMWYFTNEGIAEATKSVGQTEDESMHPIIDPITNVTAWVPAAAKRAPGSMFKNDEEITMEQISIASPRMLLAMEAAAWPDERVNMMANLWGKLLGHKKRSSANAIDIKSLITYQAEQRRKWHLAIATPRGAWNIGIISEEVLKEVSDEVYQRDREKKDRELRAKVSLPLS</sequence>
<feature type="compositionally biased region" description="Basic and acidic residues" evidence="1">
    <location>
        <begin position="79"/>
        <end position="98"/>
    </location>
</feature>
<evidence type="ECO:0000313" key="2">
    <source>
        <dbReference type="EMBL" id="KIJ28669.1"/>
    </source>
</evidence>
<dbReference type="OrthoDB" id="2688210at2759"/>
<gene>
    <name evidence="2" type="ORF">M422DRAFT_189489</name>
</gene>
<dbReference type="HOGENOM" id="CLU_052398_0_0_1"/>
<dbReference type="Proteomes" id="UP000054279">
    <property type="component" value="Unassembled WGS sequence"/>
</dbReference>
<proteinExistence type="predicted"/>
<name>A0A0C9U385_SPHS4</name>
<keyword evidence="3" id="KW-1185">Reference proteome</keyword>
<dbReference type="AlphaFoldDB" id="A0A0C9U385"/>
<accession>A0A0C9U385</accession>
<dbReference type="EMBL" id="KN837301">
    <property type="protein sequence ID" value="KIJ28669.1"/>
    <property type="molecule type" value="Genomic_DNA"/>
</dbReference>
<evidence type="ECO:0000256" key="1">
    <source>
        <dbReference type="SAM" id="MobiDB-lite"/>
    </source>
</evidence>
<feature type="region of interest" description="Disordered" evidence="1">
    <location>
        <begin position="77"/>
        <end position="98"/>
    </location>
</feature>
<reference evidence="2 3" key="1">
    <citation type="submission" date="2014-06" db="EMBL/GenBank/DDBJ databases">
        <title>Evolutionary Origins and Diversification of the Mycorrhizal Mutualists.</title>
        <authorList>
            <consortium name="DOE Joint Genome Institute"/>
            <consortium name="Mycorrhizal Genomics Consortium"/>
            <person name="Kohler A."/>
            <person name="Kuo A."/>
            <person name="Nagy L.G."/>
            <person name="Floudas D."/>
            <person name="Copeland A."/>
            <person name="Barry K.W."/>
            <person name="Cichocki N."/>
            <person name="Veneault-Fourrey C."/>
            <person name="LaButti K."/>
            <person name="Lindquist E.A."/>
            <person name="Lipzen A."/>
            <person name="Lundell T."/>
            <person name="Morin E."/>
            <person name="Murat C."/>
            <person name="Riley R."/>
            <person name="Ohm R."/>
            <person name="Sun H."/>
            <person name="Tunlid A."/>
            <person name="Henrissat B."/>
            <person name="Grigoriev I.V."/>
            <person name="Hibbett D.S."/>
            <person name="Martin F."/>
        </authorList>
    </citation>
    <scope>NUCLEOTIDE SEQUENCE [LARGE SCALE GENOMIC DNA]</scope>
    <source>
        <strain evidence="2 3">SS14</strain>
    </source>
</reference>
<protein>
    <submittedName>
        <fullName evidence="2">Uncharacterized protein</fullName>
    </submittedName>
</protein>